<dbReference type="Pfam" id="PF00702">
    <property type="entry name" value="Hydrolase"/>
    <property type="match status" value="1"/>
</dbReference>
<protein>
    <submittedName>
        <fullName evidence="2">Uncharacterized protein</fullName>
    </submittedName>
</protein>
<organism evidence="2 3">
    <name type="scientific">Meloidogyne enterolobii</name>
    <name type="common">Root-knot nematode worm</name>
    <name type="synonym">Meloidogyne mayaguensis</name>
    <dbReference type="NCBI Taxonomy" id="390850"/>
    <lineage>
        <taxon>Eukaryota</taxon>
        <taxon>Metazoa</taxon>
        <taxon>Ecdysozoa</taxon>
        <taxon>Nematoda</taxon>
        <taxon>Chromadorea</taxon>
        <taxon>Rhabditida</taxon>
        <taxon>Tylenchina</taxon>
        <taxon>Tylenchomorpha</taxon>
        <taxon>Tylenchoidea</taxon>
        <taxon>Meloidogynidae</taxon>
        <taxon>Meloidogyninae</taxon>
        <taxon>Meloidogyne</taxon>
    </lineage>
</organism>
<dbReference type="GO" id="GO:0060003">
    <property type="term" value="P:copper ion export"/>
    <property type="evidence" value="ECO:0007669"/>
    <property type="project" value="TreeGrafter"/>
</dbReference>
<reference evidence="2 3" key="1">
    <citation type="submission" date="2020-08" db="EMBL/GenBank/DDBJ databases">
        <authorList>
            <person name="Koutsovoulos G."/>
            <person name="Danchin GJ E."/>
        </authorList>
    </citation>
    <scope>NUCLEOTIDE SEQUENCE [LARGE SCALE GENOMIC DNA]</scope>
</reference>
<keyword evidence="1" id="KW-1278">Translocase</keyword>
<accession>A0A6V7UZJ0</accession>
<dbReference type="Proteomes" id="UP000580250">
    <property type="component" value="Unassembled WGS sequence"/>
</dbReference>
<dbReference type="GO" id="GO:0005802">
    <property type="term" value="C:trans-Golgi network"/>
    <property type="evidence" value="ECO:0007669"/>
    <property type="project" value="TreeGrafter"/>
</dbReference>
<evidence type="ECO:0000256" key="1">
    <source>
        <dbReference type="ARBA" id="ARBA00022967"/>
    </source>
</evidence>
<proteinExistence type="predicted"/>
<dbReference type="GO" id="GO:0006878">
    <property type="term" value="P:intracellular copper ion homeostasis"/>
    <property type="evidence" value="ECO:0007669"/>
    <property type="project" value="TreeGrafter"/>
</dbReference>
<dbReference type="GO" id="GO:0005886">
    <property type="term" value="C:plasma membrane"/>
    <property type="evidence" value="ECO:0007669"/>
    <property type="project" value="TreeGrafter"/>
</dbReference>
<dbReference type="InterPro" id="IPR023214">
    <property type="entry name" value="HAD_sf"/>
</dbReference>
<dbReference type="PANTHER" id="PTHR43520:SF8">
    <property type="entry name" value="P-TYPE CU(+) TRANSPORTER"/>
    <property type="match status" value="1"/>
</dbReference>
<sequence length="67" mass="7512">MGMNVVLLTRDNSKTAEETARKILIHQVFAEVLPNQKKDKIQQFQVNDNIVAMVGDGVNAGLRSRIF</sequence>
<dbReference type="Gene3D" id="3.40.50.1000">
    <property type="entry name" value="HAD superfamily/HAD-like"/>
    <property type="match status" value="1"/>
</dbReference>
<dbReference type="OrthoDB" id="5866219at2759"/>
<dbReference type="GO" id="GO:0043682">
    <property type="term" value="F:P-type divalent copper transporter activity"/>
    <property type="evidence" value="ECO:0007669"/>
    <property type="project" value="TreeGrafter"/>
</dbReference>
<gene>
    <name evidence="2" type="ORF">MENT_LOCUS19449</name>
</gene>
<dbReference type="AlphaFoldDB" id="A0A6V7UZJ0"/>
<evidence type="ECO:0000313" key="3">
    <source>
        <dbReference type="Proteomes" id="UP000580250"/>
    </source>
</evidence>
<evidence type="ECO:0000313" key="2">
    <source>
        <dbReference type="EMBL" id="CAD2168113.1"/>
    </source>
</evidence>
<name>A0A6V7UZJ0_MELEN</name>
<dbReference type="InterPro" id="IPR036412">
    <property type="entry name" value="HAD-like_sf"/>
</dbReference>
<dbReference type="GO" id="GO:0015677">
    <property type="term" value="P:copper ion import"/>
    <property type="evidence" value="ECO:0007669"/>
    <property type="project" value="TreeGrafter"/>
</dbReference>
<dbReference type="SUPFAM" id="SSF56784">
    <property type="entry name" value="HAD-like"/>
    <property type="match status" value="1"/>
</dbReference>
<dbReference type="EMBL" id="CAJEWN010000136">
    <property type="protein sequence ID" value="CAD2168113.1"/>
    <property type="molecule type" value="Genomic_DNA"/>
</dbReference>
<dbReference type="PANTHER" id="PTHR43520">
    <property type="entry name" value="ATP7, ISOFORM B"/>
    <property type="match status" value="1"/>
</dbReference>
<comment type="caution">
    <text evidence="2">The sequence shown here is derived from an EMBL/GenBank/DDBJ whole genome shotgun (WGS) entry which is preliminary data.</text>
</comment>
<dbReference type="GO" id="GO:0005507">
    <property type="term" value="F:copper ion binding"/>
    <property type="evidence" value="ECO:0007669"/>
    <property type="project" value="TreeGrafter"/>
</dbReference>